<dbReference type="InterPro" id="IPR002586">
    <property type="entry name" value="CobQ/CobB/MinD/ParA_Nub-bd_dom"/>
</dbReference>
<keyword evidence="2" id="KW-0614">Plasmid</keyword>
<protein>
    <submittedName>
        <fullName evidence="2">Cobyrinic acid ac-diamide synthase</fullName>
    </submittedName>
</protein>
<gene>
    <name evidence="3" type="ORF">DZF93_00310</name>
    <name evidence="2" type="ORF">VO01_15830</name>
</gene>
<dbReference type="PANTHER" id="PTHR13696:SF96">
    <property type="entry name" value="COBQ_COBB_MIND_PARA NUCLEOTIDE BINDING DOMAIN-CONTAINING PROTEIN"/>
    <property type="match status" value="1"/>
</dbReference>
<dbReference type="SUPFAM" id="SSF52540">
    <property type="entry name" value="P-loop containing nucleoside triphosphate hydrolases"/>
    <property type="match status" value="1"/>
</dbReference>
<dbReference type="CDD" id="cd02042">
    <property type="entry name" value="ParAB_family"/>
    <property type="match status" value="1"/>
</dbReference>
<dbReference type="InterPro" id="IPR050678">
    <property type="entry name" value="DNA_Partitioning_ATPase"/>
</dbReference>
<dbReference type="EMBL" id="QWEA01000003">
    <property type="protein sequence ID" value="RIJ45068.1"/>
    <property type="molecule type" value="Genomic_DNA"/>
</dbReference>
<dbReference type="Pfam" id="PF01656">
    <property type="entry name" value="CbiA"/>
    <property type="match status" value="1"/>
</dbReference>
<reference evidence="3 5" key="2">
    <citation type="submission" date="2018-08" db="EMBL/GenBank/DDBJ databases">
        <title>Genome Sequence of Clavibacter michiganensis Subspecies type strains, and the Atypical Peach-Colored Strains Isolated from Tomato.</title>
        <authorList>
            <person name="Osdaghi E."/>
            <person name="Portier P."/>
            <person name="Briand M."/>
            <person name="Jacques M.-A."/>
        </authorList>
    </citation>
    <scope>NUCLEOTIDE SEQUENCE [LARGE SCALE GENOMIC DNA]</scope>
    <source>
        <strain evidence="3 5">CFBP 6488</strain>
    </source>
</reference>
<sequence>MILLVGSQKGGAGKSTIATNLAAEYARQGSDVVLVDADVQRSSARWHADREAAGLTPAIACIEKLGNISGTLNDLDSRYGVVIVDVAGKDSKEMRTGMVVAHKMIVTVRPSQFDLDTLPHMSELVEQARDLNPGLDVRSLLTQVPTNPGVTERADSEDYLSDYPELRPLQTVVFERKAYRDVIGEGRGVVEWNNPKARAEIQELAAEVTA</sequence>
<feature type="domain" description="CobQ/CobB/MinD/ParA nucleotide binding" evidence="1">
    <location>
        <begin position="4"/>
        <end position="93"/>
    </location>
</feature>
<evidence type="ECO:0000313" key="2">
    <source>
        <dbReference type="EMBL" id="AJW80710.1"/>
    </source>
</evidence>
<evidence type="ECO:0000259" key="1">
    <source>
        <dbReference type="Pfam" id="PF01656"/>
    </source>
</evidence>
<reference evidence="2 4" key="1">
    <citation type="journal article" date="2015" name="Genome Announc.">
        <title>Complete Genome Sequence of Clavibacter michiganensis subsp. insidiosus R1-1 Using PacBio Single-Molecule Real-Time Technology.</title>
        <authorList>
            <person name="Lu Y."/>
            <person name="Samac D.A."/>
            <person name="Glazebrook J."/>
            <person name="Ishimaru C.A."/>
        </authorList>
    </citation>
    <scope>NUCLEOTIDE SEQUENCE [LARGE SCALE GENOMIC DNA]</scope>
    <source>
        <strain evidence="2 4">R1-1</strain>
        <plasmid evidence="2 4">pCI3</plasmid>
    </source>
</reference>
<dbReference type="PIRSF" id="PIRSF009320">
    <property type="entry name" value="Nuc_binding_HP_1000"/>
    <property type="match status" value="1"/>
</dbReference>
<evidence type="ECO:0000313" key="4">
    <source>
        <dbReference type="Proteomes" id="UP000032604"/>
    </source>
</evidence>
<dbReference type="RefSeq" id="WP_043588209.1">
    <property type="nucleotide sequence ID" value="NZ_CP011046.1"/>
</dbReference>
<proteinExistence type="predicted"/>
<accession>A0A0D5CN97</accession>
<name>A0A0D5CN97_9MICO</name>
<dbReference type="Gene3D" id="3.40.50.300">
    <property type="entry name" value="P-loop containing nucleotide triphosphate hydrolases"/>
    <property type="match status" value="1"/>
</dbReference>
<evidence type="ECO:0000313" key="3">
    <source>
        <dbReference type="EMBL" id="RIJ45068.1"/>
    </source>
</evidence>
<dbReference type="PANTHER" id="PTHR13696">
    <property type="entry name" value="P-LOOP CONTAINING NUCLEOSIDE TRIPHOSPHATE HYDROLASE"/>
    <property type="match status" value="1"/>
</dbReference>
<dbReference type="Proteomes" id="UP000266634">
    <property type="component" value="Unassembled WGS sequence"/>
</dbReference>
<dbReference type="AlphaFoldDB" id="A0A0D5CN97"/>
<dbReference type="PATRIC" id="fig|33014.5.peg.3276"/>
<dbReference type="HOGENOM" id="CLU_037612_5_4_11"/>
<dbReference type="InterPro" id="IPR027417">
    <property type="entry name" value="P-loop_NTPase"/>
</dbReference>
<organism evidence="2 4">
    <name type="scientific">Clavibacter michiganensis subsp. insidiosus</name>
    <dbReference type="NCBI Taxonomy" id="33014"/>
    <lineage>
        <taxon>Bacteria</taxon>
        <taxon>Bacillati</taxon>
        <taxon>Actinomycetota</taxon>
        <taxon>Actinomycetes</taxon>
        <taxon>Micrococcales</taxon>
        <taxon>Microbacteriaceae</taxon>
        <taxon>Clavibacter</taxon>
    </lineage>
</organism>
<evidence type="ECO:0000313" key="5">
    <source>
        <dbReference type="Proteomes" id="UP000266634"/>
    </source>
</evidence>
<geneLocation type="plasmid" evidence="2 4">
    <name>pCI3</name>
</geneLocation>
<dbReference type="OrthoDB" id="3173068at2"/>
<dbReference type="Proteomes" id="UP000032604">
    <property type="component" value="Plasmid pCI3"/>
</dbReference>
<dbReference type="EMBL" id="CP011046">
    <property type="protein sequence ID" value="AJW80710.1"/>
    <property type="molecule type" value="Genomic_DNA"/>
</dbReference>
<dbReference type="KEGG" id="cmh:VO01_15830"/>